<feature type="domain" description="Glycosyl hydrolase family 32 C-terminal" evidence="6">
    <location>
        <begin position="379"/>
        <end position="507"/>
    </location>
</feature>
<reference evidence="7 8" key="1">
    <citation type="submission" date="2018-03" db="EMBL/GenBank/DDBJ databases">
        <title>Genomic Encyclopedia of Archaeal and Bacterial Type Strains, Phase II (KMG-II): from individual species to whole genera.</title>
        <authorList>
            <person name="Goeker M."/>
        </authorList>
    </citation>
    <scope>NUCLEOTIDE SEQUENCE [LARGE SCALE GENOMIC DNA]</scope>
    <source>
        <strain evidence="7 8">DSM 100346</strain>
    </source>
</reference>
<evidence type="ECO:0000256" key="2">
    <source>
        <dbReference type="ARBA" id="ARBA00022801"/>
    </source>
</evidence>
<dbReference type="AlphaFoldDB" id="A0A316AB13"/>
<dbReference type="Gene3D" id="2.60.120.560">
    <property type="entry name" value="Exo-inulinase, domain 1"/>
    <property type="match status" value="1"/>
</dbReference>
<dbReference type="CDD" id="cd18622">
    <property type="entry name" value="GH32_Inu-like"/>
    <property type="match status" value="1"/>
</dbReference>
<dbReference type="GO" id="GO:0004575">
    <property type="term" value="F:sucrose alpha-glucosidase activity"/>
    <property type="evidence" value="ECO:0007669"/>
    <property type="project" value="TreeGrafter"/>
</dbReference>
<dbReference type="OrthoDB" id="9759709at2"/>
<dbReference type="PANTHER" id="PTHR42800">
    <property type="entry name" value="EXOINULINASE INUD (AFU_ORTHOLOGUE AFUA_5G00480)"/>
    <property type="match status" value="1"/>
</dbReference>
<evidence type="ECO:0000313" key="7">
    <source>
        <dbReference type="EMBL" id="PWJ54752.1"/>
    </source>
</evidence>
<dbReference type="Proteomes" id="UP000245880">
    <property type="component" value="Unassembled WGS sequence"/>
</dbReference>
<keyword evidence="3 4" id="KW-0326">Glycosidase</keyword>
<dbReference type="InterPro" id="IPR023296">
    <property type="entry name" value="Glyco_hydro_beta-prop_sf"/>
</dbReference>
<dbReference type="Gene3D" id="2.115.10.20">
    <property type="entry name" value="Glycosyl hydrolase domain, family 43"/>
    <property type="match status" value="1"/>
</dbReference>
<keyword evidence="8" id="KW-1185">Reference proteome</keyword>
<evidence type="ECO:0000256" key="3">
    <source>
        <dbReference type="ARBA" id="ARBA00023295"/>
    </source>
</evidence>
<dbReference type="EMBL" id="QGDT01000016">
    <property type="protein sequence ID" value="PWJ54752.1"/>
    <property type="molecule type" value="Genomic_DNA"/>
</dbReference>
<dbReference type="Pfam" id="PF00251">
    <property type="entry name" value="Glyco_hydro_32N"/>
    <property type="match status" value="1"/>
</dbReference>
<dbReference type="Pfam" id="PF08244">
    <property type="entry name" value="Glyco_hydro_32C"/>
    <property type="match status" value="1"/>
</dbReference>
<evidence type="ECO:0000313" key="8">
    <source>
        <dbReference type="Proteomes" id="UP000245880"/>
    </source>
</evidence>
<gene>
    <name evidence="7" type="ORF">CLV98_11639</name>
</gene>
<dbReference type="InterPro" id="IPR013320">
    <property type="entry name" value="ConA-like_dom_sf"/>
</dbReference>
<dbReference type="InterPro" id="IPR013148">
    <property type="entry name" value="Glyco_hydro_32_N"/>
</dbReference>
<dbReference type="SUPFAM" id="SSF49899">
    <property type="entry name" value="Concanavalin A-like lectins/glucanases"/>
    <property type="match status" value="1"/>
</dbReference>
<proteinExistence type="inferred from homology"/>
<evidence type="ECO:0000256" key="1">
    <source>
        <dbReference type="ARBA" id="ARBA00009902"/>
    </source>
</evidence>
<evidence type="ECO:0000256" key="4">
    <source>
        <dbReference type="RuleBase" id="RU362110"/>
    </source>
</evidence>
<sequence length="523" mass="58846">MIHRFTINRLHKVGGCKLQLSSFIGKIIICLFLISAFVGSSAMAQELREQYRPQFHFTPKANWMNDPNGMVYHHGIYHLFFQYYPHDKVWGPMHWGHATSKDMISWEEQPIALYPDTLGYIFSGSAVVDKANTAGFGKDALVAIFTHHDPVQEKQKTGRHETQSIAYSLDDGKTWTKYEGNPVIENPGISDFRDPKVRWFEPQKKWIMTLATKDRITFYSSPNLKSWTRESDFGAKEGGHGGVWECPDLFPIMHAGRQIWVLIVNINPGGPNKGSAGQYFLGDFDGKTFTPNSKETKWLDFGTDNYAAVTFANTGSRQILLGWMSNWQYANVVPTDPWRSAMTIARELGLKTVGKEIYLTSLTVKELDVLNSTGFSLNRVKVKGQLDLTEKAKNKTGLFRIDLKTKNTADFSIVLANEVGNELMVGYDKAANQYYIDRTNSGKTDFEKGFGKKHIAPRFATGSDIPLTLIGDVASVELFADNGLTVMTDIFFPEKPMSKLSIKSVSGITMDHLKYTILKPSVE</sequence>
<dbReference type="GO" id="GO:0005987">
    <property type="term" value="P:sucrose catabolic process"/>
    <property type="evidence" value="ECO:0007669"/>
    <property type="project" value="TreeGrafter"/>
</dbReference>
<protein>
    <submittedName>
        <fullName evidence="7">Fructan beta-fructosidase</fullName>
    </submittedName>
</protein>
<dbReference type="SMART" id="SM00640">
    <property type="entry name" value="Glyco_32"/>
    <property type="match status" value="1"/>
</dbReference>
<keyword evidence="2 4" id="KW-0378">Hydrolase</keyword>
<dbReference type="InterPro" id="IPR013189">
    <property type="entry name" value="Glyco_hydro_32_C"/>
</dbReference>
<evidence type="ECO:0000259" key="5">
    <source>
        <dbReference type="Pfam" id="PF00251"/>
    </source>
</evidence>
<comment type="caution">
    <text evidence="7">The sequence shown here is derived from an EMBL/GenBank/DDBJ whole genome shotgun (WGS) entry which is preliminary data.</text>
</comment>
<dbReference type="GO" id="GO:0005737">
    <property type="term" value="C:cytoplasm"/>
    <property type="evidence" value="ECO:0007669"/>
    <property type="project" value="TreeGrafter"/>
</dbReference>
<organism evidence="7 8">
    <name type="scientific">Dyadobacter jejuensis</name>
    <dbReference type="NCBI Taxonomy" id="1082580"/>
    <lineage>
        <taxon>Bacteria</taxon>
        <taxon>Pseudomonadati</taxon>
        <taxon>Bacteroidota</taxon>
        <taxon>Cytophagia</taxon>
        <taxon>Cytophagales</taxon>
        <taxon>Spirosomataceae</taxon>
        <taxon>Dyadobacter</taxon>
    </lineage>
</organism>
<dbReference type="PANTHER" id="PTHR42800:SF1">
    <property type="entry name" value="EXOINULINASE INUD (AFU_ORTHOLOGUE AFUA_5G00480)"/>
    <property type="match status" value="1"/>
</dbReference>
<dbReference type="SUPFAM" id="SSF75005">
    <property type="entry name" value="Arabinanase/levansucrase/invertase"/>
    <property type="match status" value="1"/>
</dbReference>
<dbReference type="InterPro" id="IPR001362">
    <property type="entry name" value="Glyco_hydro_32"/>
</dbReference>
<comment type="similarity">
    <text evidence="1 4">Belongs to the glycosyl hydrolase 32 family.</text>
</comment>
<dbReference type="PROSITE" id="PS00609">
    <property type="entry name" value="GLYCOSYL_HYDROL_F32"/>
    <property type="match status" value="1"/>
</dbReference>
<dbReference type="InterPro" id="IPR018053">
    <property type="entry name" value="Glyco_hydro_32_AS"/>
</dbReference>
<feature type="domain" description="Glycosyl hydrolase family 32 N-terminal" evidence="5">
    <location>
        <begin position="56"/>
        <end position="358"/>
    </location>
</feature>
<name>A0A316AB13_9BACT</name>
<accession>A0A316AB13</accession>
<evidence type="ECO:0000259" key="6">
    <source>
        <dbReference type="Pfam" id="PF08244"/>
    </source>
</evidence>